<evidence type="ECO:0000256" key="1">
    <source>
        <dbReference type="SAM" id="MobiDB-lite"/>
    </source>
</evidence>
<evidence type="ECO:0000313" key="3">
    <source>
        <dbReference type="EMBL" id="GHP07705.1"/>
    </source>
</evidence>
<organism evidence="3 4">
    <name type="scientific">Pycnococcus provasolii</name>
    <dbReference type="NCBI Taxonomy" id="41880"/>
    <lineage>
        <taxon>Eukaryota</taxon>
        <taxon>Viridiplantae</taxon>
        <taxon>Chlorophyta</taxon>
        <taxon>Pseudoscourfieldiophyceae</taxon>
        <taxon>Pseudoscourfieldiales</taxon>
        <taxon>Pycnococcaceae</taxon>
        <taxon>Pycnococcus</taxon>
    </lineage>
</organism>
<feature type="region of interest" description="Disordered" evidence="1">
    <location>
        <begin position="53"/>
        <end position="72"/>
    </location>
</feature>
<feature type="region of interest" description="Disordered" evidence="1">
    <location>
        <begin position="1"/>
        <end position="33"/>
    </location>
</feature>
<dbReference type="InterPro" id="IPR056971">
    <property type="entry name" value="Znf-C2HC_3"/>
</dbReference>
<feature type="domain" description="C2HC zinc finger plants" evidence="2">
    <location>
        <begin position="209"/>
        <end position="234"/>
    </location>
</feature>
<evidence type="ECO:0000259" key="2">
    <source>
        <dbReference type="Pfam" id="PF25017"/>
    </source>
</evidence>
<dbReference type="Pfam" id="PF25017">
    <property type="entry name" value="zf-C2HC_3"/>
    <property type="match status" value="1"/>
</dbReference>
<dbReference type="OrthoDB" id="436688at2759"/>
<dbReference type="PANTHER" id="PTHR35513">
    <property type="entry name" value="OS02G0158600 PROTEIN"/>
    <property type="match status" value="1"/>
</dbReference>
<gene>
    <name evidence="3" type="ORF">PPROV_000644700</name>
</gene>
<dbReference type="PANTHER" id="PTHR35513:SF1">
    <property type="entry name" value="OS02G0158600 PROTEIN"/>
    <property type="match status" value="1"/>
</dbReference>
<feature type="region of interest" description="Disordered" evidence="1">
    <location>
        <begin position="119"/>
        <end position="139"/>
    </location>
</feature>
<accession>A0A830HM71</accession>
<dbReference type="AlphaFoldDB" id="A0A830HM71"/>
<proteinExistence type="predicted"/>
<feature type="compositionally biased region" description="Basic and acidic residues" evidence="1">
    <location>
        <begin position="129"/>
        <end position="139"/>
    </location>
</feature>
<dbReference type="Proteomes" id="UP000660262">
    <property type="component" value="Unassembled WGS sequence"/>
</dbReference>
<reference evidence="3" key="1">
    <citation type="submission" date="2020-10" db="EMBL/GenBank/DDBJ databases">
        <title>Unveiling of a novel bifunctional photoreceptor, Dualchrome1, isolated from a cosmopolitan green alga.</title>
        <authorList>
            <person name="Suzuki S."/>
            <person name="Kawachi M."/>
        </authorList>
    </citation>
    <scope>NUCLEOTIDE SEQUENCE</scope>
    <source>
        <strain evidence="3">NIES 2893</strain>
    </source>
</reference>
<comment type="caution">
    <text evidence="3">The sequence shown here is derived from an EMBL/GenBank/DDBJ whole genome shotgun (WGS) entry which is preliminary data.</text>
</comment>
<name>A0A830HM71_9CHLO</name>
<sequence length="236" mass="26144">MEVCMDDDDDDDSPARVHQPHGLGNEPTTTAVSFEQRRLERQLYDTIRASITKQGTANATTPLPPPRAAPHVVVPPRLDEARRLLHLNKPEAAMQVVLKALNDIGGDELVKSAVKKASGEFWSSQHEPSTSHKESKKRKIEDLVGELEHLLRSCSVESNVDEEDDEQDGAMMDVVVDEQAVTPTTSPTGTKRVRMSHGVKPEYDHDESTVFTCERCGAVIALSRRLAHETMWCSAL</sequence>
<dbReference type="EMBL" id="BNJQ01000017">
    <property type="protein sequence ID" value="GHP07705.1"/>
    <property type="molecule type" value="Genomic_DNA"/>
</dbReference>
<protein>
    <recommendedName>
        <fullName evidence="2">C2HC zinc finger plants domain-containing protein</fullName>
    </recommendedName>
</protein>
<evidence type="ECO:0000313" key="4">
    <source>
        <dbReference type="Proteomes" id="UP000660262"/>
    </source>
</evidence>
<feature type="compositionally biased region" description="Acidic residues" evidence="1">
    <location>
        <begin position="1"/>
        <end position="12"/>
    </location>
</feature>
<keyword evidence="4" id="KW-1185">Reference proteome</keyword>